<evidence type="ECO:0000313" key="3">
    <source>
        <dbReference type="Proteomes" id="UP000523079"/>
    </source>
</evidence>
<dbReference type="AlphaFoldDB" id="A0A7W3P4U6"/>
<dbReference type="EMBL" id="JACGWT010000001">
    <property type="protein sequence ID" value="MBA8793276.1"/>
    <property type="molecule type" value="Genomic_DNA"/>
</dbReference>
<dbReference type="PANTHER" id="PTHR35399:SF2">
    <property type="entry name" value="DUF839 DOMAIN-CONTAINING PROTEIN"/>
    <property type="match status" value="1"/>
</dbReference>
<evidence type="ECO:0008006" key="4">
    <source>
        <dbReference type="Google" id="ProtNLM"/>
    </source>
</evidence>
<dbReference type="InterPro" id="IPR006311">
    <property type="entry name" value="TAT_signal"/>
</dbReference>
<sequence length="687" mass="74456">MTTSTRPPLLMLGRTHGNRSAVTCALKCDNACAAPTPNESTEPTFADVASQALLSRRRLLLAGGTLAAGAALTVGPTALEPAAASGRPPATRTPPAARPGGPLRFDPIASVPDDVDAVTVPAGFGWRPVIRWGDPLFADSPDFDPEHPDADAQERQFGYNNDYTDVIVTDPRGRRALLCCNHEYTNRAIMFPPTSSVAAEAEVLRTLMAAHGFSVVQLERRGRGKPWRYRRGARRNRRITATTVFRLDGPAAGSELLRTAADPSGTRVHGTLGNCSGGTTPWGTVLSGEENFNGYFRADPQAVGSKRYGLTDSPSSYGWEQIDPRFDARSADHANEPHRFGWIVEIDPTDPSSTPRKHTALGRFKHEGANVRVDRENRVVAYLGDDEKFDYLYKFVARDRYRPGRSKAARRHNLGLLSEGDLYVARFEGTRRPGNDNLGTGRWLPLVEDGRSAVEGMSVEEVLVFTRLAADRLGATPMDRCEDVEPSRETGKVYVVCTNNSDRGVKTGKPGADAANPRDANKNGHIIELTETGGAADAQTFAWDLFMVCGDTDQAGTYFAGWDGPVAPISCPDNVAFDSENNLWIATDGQPGSIGRNDGLFRVPLDGPERGHLTQFLAVPVEAETCGPVIHDRDGSVFVAVQHPGEDGDWADQHSAFPDYVPAGARPAPGEWRGPRPAIIQVTRESR</sequence>
<accession>A0A7W3P4U6</accession>
<dbReference type="SUPFAM" id="SSF63829">
    <property type="entry name" value="Calcium-dependent phosphotriesterase"/>
    <property type="match status" value="1"/>
</dbReference>
<dbReference type="PANTHER" id="PTHR35399">
    <property type="entry name" value="SLR8030 PROTEIN"/>
    <property type="match status" value="1"/>
</dbReference>
<proteinExistence type="predicted"/>
<dbReference type="PROSITE" id="PS51318">
    <property type="entry name" value="TAT"/>
    <property type="match status" value="1"/>
</dbReference>
<feature type="compositionally biased region" description="Low complexity" evidence="1">
    <location>
        <begin position="80"/>
        <end position="102"/>
    </location>
</feature>
<reference evidence="2 3" key="1">
    <citation type="submission" date="2020-07" db="EMBL/GenBank/DDBJ databases">
        <title>Sequencing the genomes of 1000 actinobacteria strains.</title>
        <authorList>
            <person name="Klenk H.-P."/>
        </authorList>
    </citation>
    <scope>NUCLEOTIDE SEQUENCE [LARGE SCALE GENOMIC DNA]</scope>
    <source>
        <strain evidence="2 3">DSM 100723</strain>
    </source>
</reference>
<evidence type="ECO:0000256" key="1">
    <source>
        <dbReference type="SAM" id="MobiDB-lite"/>
    </source>
</evidence>
<protein>
    <recommendedName>
        <fullName evidence="4">Phosphatase</fullName>
    </recommendedName>
</protein>
<comment type="caution">
    <text evidence="2">The sequence shown here is derived from an EMBL/GenBank/DDBJ whole genome shotgun (WGS) entry which is preliminary data.</text>
</comment>
<evidence type="ECO:0000313" key="2">
    <source>
        <dbReference type="EMBL" id="MBA8793276.1"/>
    </source>
</evidence>
<feature type="region of interest" description="Disordered" evidence="1">
    <location>
        <begin position="80"/>
        <end position="103"/>
    </location>
</feature>
<name>A0A7W3P4U6_9ACTN</name>
<dbReference type="InterPro" id="IPR008557">
    <property type="entry name" value="PhoX"/>
</dbReference>
<dbReference type="Proteomes" id="UP000523079">
    <property type="component" value="Unassembled WGS sequence"/>
</dbReference>
<dbReference type="Pfam" id="PF05787">
    <property type="entry name" value="PhoX"/>
    <property type="match status" value="1"/>
</dbReference>
<organism evidence="2 3">
    <name type="scientific">Microlunatus kandeliicorticis</name>
    <dbReference type="NCBI Taxonomy" id="1759536"/>
    <lineage>
        <taxon>Bacteria</taxon>
        <taxon>Bacillati</taxon>
        <taxon>Actinomycetota</taxon>
        <taxon>Actinomycetes</taxon>
        <taxon>Propionibacteriales</taxon>
        <taxon>Propionibacteriaceae</taxon>
        <taxon>Microlunatus</taxon>
    </lineage>
</organism>
<keyword evidence="3" id="KW-1185">Reference proteome</keyword>
<gene>
    <name evidence="2" type="ORF">FHX74_000870</name>
</gene>
<dbReference type="RefSeq" id="WP_182558803.1">
    <property type="nucleotide sequence ID" value="NZ_JACGWT010000001.1"/>
</dbReference>